<evidence type="ECO:0000256" key="1">
    <source>
        <dbReference type="ARBA" id="ARBA00001938"/>
    </source>
</evidence>
<dbReference type="InterPro" id="IPR009014">
    <property type="entry name" value="Transketo_C/PFOR_II"/>
</dbReference>
<dbReference type="PANTHER" id="PTHR11624:SF96">
    <property type="entry name" value="PYRUVATE DEHYDROGENASE E1 COMPONENT SUBUNIT BETA, MITOCHONDRIAL"/>
    <property type="match status" value="1"/>
</dbReference>
<dbReference type="Gene3D" id="3.40.50.920">
    <property type="match status" value="1"/>
</dbReference>
<evidence type="ECO:0000256" key="9">
    <source>
        <dbReference type="ARBA" id="ARBA00023317"/>
    </source>
</evidence>
<dbReference type="NCBIfam" id="NF006667">
    <property type="entry name" value="PRK09212.1"/>
    <property type="match status" value="1"/>
</dbReference>
<dbReference type="SMART" id="SM00861">
    <property type="entry name" value="Transket_pyr"/>
    <property type="match status" value="1"/>
</dbReference>
<accession>A0ABX6T1N9</accession>
<dbReference type="CDD" id="cd06849">
    <property type="entry name" value="lipoyl_domain"/>
    <property type="match status" value="1"/>
</dbReference>
<dbReference type="PANTHER" id="PTHR11624">
    <property type="entry name" value="DEHYDROGENASE RELATED"/>
    <property type="match status" value="1"/>
</dbReference>
<evidence type="ECO:0000256" key="2">
    <source>
        <dbReference type="ARBA" id="ARBA00001964"/>
    </source>
</evidence>
<dbReference type="InterPro" id="IPR027110">
    <property type="entry name" value="PDHB_mito-type"/>
</dbReference>
<comment type="cofactor">
    <cofactor evidence="1">
        <name>(R)-lipoate</name>
        <dbReference type="ChEBI" id="CHEBI:83088"/>
    </cofactor>
</comment>
<evidence type="ECO:0000256" key="10">
    <source>
        <dbReference type="RuleBase" id="RU364074"/>
    </source>
</evidence>
<dbReference type="InterPro" id="IPR011053">
    <property type="entry name" value="Single_hybrid_motif"/>
</dbReference>
<dbReference type="InterPro" id="IPR029061">
    <property type="entry name" value="THDP-binding"/>
</dbReference>
<gene>
    <name evidence="13" type="ORF">H9L15_10840</name>
</gene>
<dbReference type="Gene3D" id="3.40.50.970">
    <property type="match status" value="1"/>
</dbReference>
<sequence>MATELKMPALSPTMEEGTLAKWLVKEGDDVKSGDILAEIETDKATMEFEAVDEGKIAKILVPEGTDGVKVGQPIALLAADGETVSDTPAPPPAPETAPAPEPKDADEVDVPASQQAEGLPTPHVFDTAARDLVADVANTVDEPEVPEGTPLVSTTVREALRDAMAEEMRQDERVFVMGEEVAQYQGAYKVTQGLLDEFGPRRVIDTPITEYGFAGLGSGAAMGGLKPIVEFMTFNFAMQAIDHIINSAAKTNYMSGGQMRCPIVFRGPNGAAARVGAQHSQNYGPWYASVPGLIVIAPYSAADAKGLLKAAIRSEDPVVFLENELLYGQHFDVPQMDDYVLPIGKARIVRPGKDVTIVSYSIGVGVALEAAQELMGQGINAEVIDLRTLRPLDKATVLGSLKRTNRLVVVEEGWPTCSISSEIMAICMEEGFDDLDAPVMRVTDVDVPLPYAANLEKLALIKASDVVAAAKAVCYR</sequence>
<evidence type="ECO:0000256" key="11">
    <source>
        <dbReference type="SAM" id="MobiDB-lite"/>
    </source>
</evidence>
<dbReference type="InterPro" id="IPR000089">
    <property type="entry name" value="Biotin_lipoyl"/>
</dbReference>
<dbReference type="Pfam" id="PF02779">
    <property type="entry name" value="Transket_pyr"/>
    <property type="match status" value="1"/>
</dbReference>
<evidence type="ECO:0000313" key="13">
    <source>
        <dbReference type="EMBL" id="QNP42653.1"/>
    </source>
</evidence>
<keyword evidence="7 10" id="KW-0560">Oxidoreductase</keyword>
<evidence type="ECO:0000256" key="7">
    <source>
        <dbReference type="ARBA" id="ARBA00023002"/>
    </source>
</evidence>
<feature type="compositionally biased region" description="Pro residues" evidence="11">
    <location>
        <begin position="88"/>
        <end position="100"/>
    </location>
</feature>
<dbReference type="InterPro" id="IPR005475">
    <property type="entry name" value="Transketolase-like_Pyr-bd"/>
</dbReference>
<dbReference type="GO" id="GO:0004739">
    <property type="term" value="F:pyruvate dehydrogenase (acetyl-transferring) activity"/>
    <property type="evidence" value="ECO:0007669"/>
    <property type="project" value="UniProtKB-EC"/>
</dbReference>
<dbReference type="SUPFAM" id="SSF52922">
    <property type="entry name" value="TK C-terminal domain-like"/>
    <property type="match status" value="1"/>
</dbReference>
<dbReference type="InterPro" id="IPR003016">
    <property type="entry name" value="2-oxoA_DH_lipoyl-BS"/>
</dbReference>
<proteinExistence type="predicted"/>
<dbReference type="CDD" id="cd07036">
    <property type="entry name" value="TPP_PYR_E1-PDHc-beta_like"/>
    <property type="match status" value="1"/>
</dbReference>
<dbReference type="Proteomes" id="UP000516134">
    <property type="component" value="Chromosome"/>
</dbReference>
<evidence type="ECO:0000256" key="6">
    <source>
        <dbReference type="ARBA" id="ARBA00022823"/>
    </source>
</evidence>
<comment type="catalytic activity">
    <reaction evidence="10">
        <text>N(6)-[(R)-lipoyl]-L-lysyl-[protein] + pyruvate + H(+) = N(6)-[(R)-S(8)-acetyldihydrolipoyl]-L-lysyl-[protein] + CO2</text>
        <dbReference type="Rhea" id="RHEA:19189"/>
        <dbReference type="Rhea" id="RHEA-COMP:10474"/>
        <dbReference type="Rhea" id="RHEA-COMP:10478"/>
        <dbReference type="ChEBI" id="CHEBI:15361"/>
        <dbReference type="ChEBI" id="CHEBI:15378"/>
        <dbReference type="ChEBI" id="CHEBI:16526"/>
        <dbReference type="ChEBI" id="CHEBI:83099"/>
        <dbReference type="ChEBI" id="CHEBI:83111"/>
        <dbReference type="EC" id="1.2.4.1"/>
    </reaction>
</comment>
<dbReference type="EC" id="1.2.4.1" evidence="4 10"/>
<comment type="subunit">
    <text evidence="3">Heterodimer of an alpha and a beta chain.</text>
</comment>
<evidence type="ECO:0000256" key="8">
    <source>
        <dbReference type="ARBA" id="ARBA00023052"/>
    </source>
</evidence>
<evidence type="ECO:0000313" key="14">
    <source>
        <dbReference type="Proteomes" id="UP000516134"/>
    </source>
</evidence>
<keyword evidence="9 10" id="KW-0670">Pyruvate</keyword>
<evidence type="ECO:0000256" key="4">
    <source>
        <dbReference type="ARBA" id="ARBA00012281"/>
    </source>
</evidence>
<dbReference type="PROSITE" id="PS50968">
    <property type="entry name" value="BIOTINYL_LIPOYL"/>
    <property type="match status" value="1"/>
</dbReference>
<reference evidence="13 14" key="1">
    <citation type="submission" date="2020-08" db="EMBL/GenBank/DDBJ databases">
        <title>Genome sequence of Sphingomonas daechungensis KACC 18115T.</title>
        <authorList>
            <person name="Hyun D.-W."/>
            <person name="Bae J.-W."/>
        </authorList>
    </citation>
    <scope>NUCLEOTIDE SEQUENCE [LARGE SCALE GENOMIC DNA]</scope>
    <source>
        <strain evidence="13 14">KACC 18115</strain>
    </source>
</reference>
<comment type="function">
    <text evidence="10">The pyruvate dehydrogenase complex catalyzes the overall conversion of pyruvate to acetyl-CoA and CO2.</text>
</comment>
<evidence type="ECO:0000256" key="3">
    <source>
        <dbReference type="ARBA" id="ARBA00011870"/>
    </source>
</evidence>
<comment type="cofactor">
    <cofactor evidence="2 10">
        <name>thiamine diphosphate</name>
        <dbReference type="ChEBI" id="CHEBI:58937"/>
    </cofactor>
</comment>
<dbReference type="PROSITE" id="PS00189">
    <property type="entry name" value="LIPOYL"/>
    <property type="match status" value="1"/>
</dbReference>
<dbReference type="Pfam" id="PF00364">
    <property type="entry name" value="Biotin_lipoyl"/>
    <property type="match status" value="1"/>
</dbReference>
<evidence type="ECO:0000259" key="12">
    <source>
        <dbReference type="PROSITE" id="PS50968"/>
    </source>
</evidence>
<dbReference type="SUPFAM" id="SSF52518">
    <property type="entry name" value="Thiamin diphosphate-binding fold (THDP-binding)"/>
    <property type="match status" value="1"/>
</dbReference>
<protein>
    <recommendedName>
        <fullName evidence="5 10">Pyruvate dehydrogenase E1 component subunit beta</fullName>
        <ecNumber evidence="4 10">1.2.4.1</ecNumber>
    </recommendedName>
</protein>
<dbReference type="InterPro" id="IPR033248">
    <property type="entry name" value="Transketolase_C"/>
</dbReference>
<feature type="domain" description="Lipoyl-binding" evidence="12">
    <location>
        <begin position="2"/>
        <end position="78"/>
    </location>
</feature>
<keyword evidence="6" id="KW-0450">Lipoyl</keyword>
<name>A0ABX6T1N9_9SPHN</name>
<feature type="region of interest" description="Disordered" evidence="11">
    <location>
        <begin position="82"/>
        <end position="111"/>
    </location>
</feature>
<dbReference type="SUPFAM" id="SSF51230">
    <property type="entry name" value="Single hybrid motif"/>
    <property type="match status" value="1"/>
</dbReference>
<dbReference type="Pfam" id="PF02780">
    <property type="entry name" value="Transketolase_C"/>
    <property type="match status" value="1"/>
</dbReference>
<organism evidence="13 14">
    <name type="scientific">Sphingomonas daechungensis</name>
    <dbReference type="NCBI Taxonomy" id="1176646"/>
    <lineage>
        <taxon>Bacteria</taxon>
        <taxon>Pseudomonadati</taxon>
        <taxon>Pseudomonadota</taxon>
        <taxon>Alphaproteobacteria</taxon>
        <taxon>Sphingomonadales</taxon>
        <taxon>Sphingomonadaceae</taxon>
        <taxon>Sphingomonas</taxon>
    </lineage>
</organism>
<dbReference type="Gene3D" id="2.40.50.100">
    <property type="match status" value="1"/>
</dbReference>
<dbReference type="NCBIfam" id="NF008854">
    <property type="entry name" value="PRK11892.1"/>
    <property type="match status" value="1"/>
</dbReference>
<keyword evidence="14" id="KW-1185">Reference proteome</keyword>
<dbReference type="RefSeq" id="WP_187714085.1">
    <property type="nucleotide sequence ID" value="NZ_BAABJC010000001.1"/>
</dbReference>
<evidence type="ECO:0000256" key="5">
    <source>
        <dbReference type="ARBA" id="ARBA00016138"/>
    </source>
</evidence>
<keyword evidence="8 10" id="KW-0786">Thiamine pyrophosphate</keyword>
<dbReference type="EMBL" id="CP060780">
    <property type="protein sequence ID" value="QNP42653.1"/>
    <property type="molecule type" value="Genomic_DNA"/>
</dbReference>